<dbReference type="AlphaFoldDB" id="A0A8D8I9A9"/>
<organism evidence="2">
    <name type="scientific">Culex pipiens</name>
    <name type="common">House mosquito</name>
    <dbReference type="NCBI Taxonomy" id="7175"/>
    <lineage>
        <taxon>Eukaryota</taxon>
        <taxon>Metazoa</taxon>
        <taxon>Ecdysozoa</taxon>
        <taxon>Arthropoda</taxon>
        <taxon>Hexapoda</taxon>
        <taxon>Insecta</taxon>
        <taxon>Pterygota</taxon>
        <taxon>Neoptera</taxon>
        <taxon>Endopterygota</taxon>
        <taxon>Diptera</taxon>
        <taxon>Nematocera</taxon>
        <taxon>Culicoidea</taxon>
        <taxon>Culicidae</taxon>
        <taxon>Culicinae</taxon>
        <taxon>Culicini</taxon>
        <taxon>Culex</taxon>
        <taxon>Culex</taxon>
    </lineage>
</organism>
<dbReference type="EMBL" id="HBUE01239852">
    <property type="protein sequence ID" value="CAG6548974.1"/>
    <property type="molecule type" value="Transcribed_RNA"/>
</dbReference>
<dbReference type="EMBL" id="HBUE01346844">
    <property type="protein sequence ID" value="CAG6601201.1"/>
    <property type="molecule type" value="Transcribed_RNA"/>
</dbReference>
<feature type="region of interest" description="Disordered" evidence="1">
    <location>
        <begin position="1"/>
        <end position="28"/>
    </location>
</feature>
<proteinExistence type="predicted"/>
<reference evidence="2" key="1">
    <citation type="submission" date="2021-05" db="EMBL/GenBank/DDBJ databases">
        <authorList>
            <person name="Alioto T."/>
            <person name="Alioto T."/>
            <person name="Gomez Garrido J."/>
        </authorList>
    </citation>
    <scope>NUCLEOTIDE SEQUENCE</scope>
</reference>
<protein>
    <submittedName>
        <fullName evidence="2">(northern house mosquito) hypothetical protein</fullName>
    </submittedName>
</protein>
<sequence>MKRRTGRMRKKWRRRKSKAMPSRSRRRTSLTSWMITSNRLSVAFATSTFRTRKSCGNTRKSVTLVRTVVRFVRVRSNSWKMLALTTKRTRRSQFCRVRRRSKPLR</sequence>
<dbReference type="EMBL" id="HBUE01346845">
    <property type="protein sequence ID" value="CAG6601203.1"/>
    <property type="molecule type" value="Transcribed_RNA"/>
</dbReference>
<dbReference type="EMBL" id="HBUE01239851">
    <property type="protein sequence ID" value="CAG6548972.1"/>
    <property type="molecule type" value="Transcribed_RNA"/>
</dbReference>
<evidence type="ECO:0000313" key="2">
    <source>
        <dbReference type="EMBL" id="CAG6548974.1"/>
    </source>
</evidence>
<name>A0A8D8I9A9_CULPI</name>
<accession>A0A8D8I9A9</accession>
<evidence type="ECO:0000256" key="1">
    <source>
        <dbReference type="SAM" id="MobiDB-lite"/>
    </source>
</evidence>